<dbReference type="eggNOG" id="COG4405">
    <property type="taxonomic scope" value="Bacteria"/>
</dbReference>
<dbReference type="InterPro" id="IPR007374">
    <property type="entry name" value="ASCH_domain"/>
</dbReference>
<evidence type="ECO:0000313" key="3">
    <source>
        <dbReference type="Proteomes" id="UP000007882"/>
    </source>
</evidence>
<dbReference type="PANTHER" id="PTHR39203:SF1">
    <property type="entry name" value="CYTOPLASMIC PROTEIN"/>
    <property type="match status" value="1"/>
</dbReference>
<sequence>MRPMDTSAAARFWTASGLTGEYTVERFGDSATLADALLALVTDGRKRATASLVRQFAEEPMPRIGIHWIVCDGTGQPRVILRTVELRLGPFNSVTEDFAYAEGENDRTRDGWLDAHRAYFGRVCEAAGVTFDEDTEEVLFERFAVVHPPELADHAELP</sequence>
<proteinExistence type="predicted"/>
<dbReference type="InterPro" id="IPR015947">
    <property type="entry name" value="PUA-like_sf"/>
</dbReference>
<evidence type="ECO:0000313" key="2">
    <source>
        <dbReference type="EMBL" id="BAL87506.1"/>
    </source>
</evidence>
<name>I0H3B9_ACTM4</name>
<organism evidence="2 3">
    <name type="scientific">Actinoplanes missouriensis (strain ATCC 14538 / DSM 43046 / CBS 188.64 / JCM 3121 / NBRC 102363 / NCIMB 12654 / NRRL B-3342 / UNCC 431)</name>
    <dbReference type="NCBI Taxonomy" id="512565"/>
    <lineage>
        <taxon>Bacteria</taxon>
        <taxon>Bacillati</taxon>
        <taxon>Actinomycetota</taxon>
        <taxon>Actinomycetes</taxon>
        <taxon>Micromonosporales</taxon>
        <taxon>Micromonosporaceae</taxon>
        <taxon>Actinoplanes</taxon>
    </lineage>
</organism>
<evidence type="ECO:0000259" key="1">
    <source>
        <dbReference type="SMART" id="SM01022"/>
    </source>
</evidence>
<dbReference type="PIRSF" id="PIRSF021320">
    <property type="entry name" value="DUF984"/>
    <property type="match status" value="1"/>
</dbReference>
<dbReference type="AlphaFoldDB" id="I0H3B9"/>
<dbReference type="EMBL" id="AP012319">
    <property type="protein sequence ID" value="BAL87506.1"/>
    <property type="molecule type" value="Genomic_DNA"/>
</dbReference>
<accession>I0H3B9</accession>
<dbReference type="HOGENOM" id="CLU_102450_1_0_11"/>
<dbReference type="PANTHER" id="PTHR39203">
    <property type="entry name" value="CYTOPLASMIC PROTEIN-RELATED"/>
    <property type="match status" value="1"/>
</dbReference>
<feature type="domain" description="ASCH" evidence="1">
    <location>
        <begin position="25"/>
        <end position="147"/>
    </location>
</feature>
<dbReference type="Gene3D" id="3.10.400.10">
    <property type="entry name" value="Sulfate adenylyltransferase"/>
    <property type="match status" value="1"/>
</dbReference>
<dbReference type="SMART" id="SM01022">
    <property type="entry name" value="ASCH"/>
    <property type="match status" value="1"/>
</dbReference>
<dbReference type="InterPro" id="IPR009326">
    <property type="entry name" value="DUF984"/>
</dbReference>
<dbReference type="SUPFAM" id="SSF88697">
    <property type="entry name" value="PUA domain-like"/>
    <property type="match status" value="1"/>
</dbReference>
<protein>
    <recommendedName>
        <fullName evidence="1">ASCH domain-containing protein</fullName>
    </recommendedName>
</protein>
<dbReference type="Proteomes" id="UP000007882">
    <property type="component" value="Chromosome"/>
</dbReference>
<dbReference type="PATRIC" id="fig|512565.3.peg.2281"/>
<dbReference type="Pfam" id="PF04266">
    <property type="entry name" value="ASCH"/>
    <property type="match status" value="1"/>
</dbReference>
<dbReference type="RefSeq" id="WP_014442401.1">
    <property type="nucleotide sequence ID" value="NC_017093.1"/>
</dbReference>
<gene>
    <name evidence="2" type="ordered locus">AMIS_22860</name>
</gene>
<reference evidence="2 3" key="1">
    <citation type="submission" date="2012-02" db="EMBL/GenBank/DDBJ databases">
        <title>Complete genome sequence of Actinoplanes missouriensis 431 (= NBRC 102363).</title>
        <authorList>
            <person name="Ohnishi Y."/>
            <person name="Ishikawa J."/>
            <person name="Sekine M."/>
            <person name="Hosoyama A."/>
            <person name="Harada T."/>
            <person name="Narita H."/>
            <person name="Hata T."/>
            <person name="Konno Y."/>
            <person name="Tutikane K."/>
            <person name="Fujita N."/>
            <person name="Horinouchi S."/>
            <person name="Hayakawa M."/>
        </authorList>
    </citation>
    <scope>NUCLEOTIDE SEQUENCE [LARGE SCALE GENOMIC DNA]</scope>
    <source>
        <strain evidence="3">ATCC 14538 / DSM 43046 / CBS 188.64 / JCM 3121 / NBRC 102363 / NCIMB 12654 / NRRL B-3342 / UNCC 431</strain>
    </source>
</reference>
<dbReference type="STRING" id="512565.AMIS_22860"/>
<dbReference type="KEGG" id="ams:AMIS_22860"/>
<keyword evidence="3" id="KW-1185">Reference proteome</keyword>